<feature type="chain" id="PRO_5030583447" description="Right handed beta helix domain-containing protein" evidence="2">
    <location>
        <begin position="23"/>
        <end position="423"/>
    </location>
</feature>
<evidence type="ECO:0000313" key="3">
    <source>
        <dbReference type="EMBL" id="CAD9542331.1"/>
    </source>
</evidence>
<feature type="compositionally biased region" description="Polar residues" evidence="1">
    <location>
        <begin position="94"/>
        <end position="114"/>
    </location>
</feature>
<dbReference type="InterPro" id="IPR012334">
    <property type="entry name" value="Pectin_lyas_fold"/>
</dbReference>
<organism evidence="3">
    <name type="scientific">Zooxanthella nutricula</name>
    <dbReference type="NCBI Taxonomy" id="1333877"/>
    <lineage>
        <taxon>Eukaryota</taxon>
        <taxon>Sar</taxon>
        <taxon>Alveolata</taxon>
        <taxon>Dinophyceae</taxon>
        <taxon>Peridiniales</taxon>
        <taxon>Peridiniales incertae sedis</taxon>
        <taxon>Zooxanthella</taxon>
    </lineage>
</organism>
<proteinExistence type="predicted"/>
<sequence>MSRPGFVDVLIAVAPWLAVGSAGDAPPAYDAASWKGLITGSDCPIATTLNPKGWGRQGGELLCERTGGSGRHFRFPPGMFDIDEQVVVPAGTTIEGNENPNDPSDKTVSPDPSTQTFFVATSGVSNPRANYCGTNGNLAQGDAQRLRIGFLLLSNTVVKNINFQGKDTTRPWDNGSLCGGAAFETPGCVSPGFSNGVGNGWVGKTGCFDVAGRANNLITGDGKGVENVVIDSVRLNDMLSGGQATQIAVWVAQTQDGSATKNVRVTNLVSMLTRGDGINFHGNVQDSVVEDSRVENTGDDIFAVWGGYATSPAGIVFRNNVGKNAGVTRNYGYGVCIAVYGAMDVTFTGNKCYDPPMNHACQHGAYCNSCMAYVHDLWFGAVYPQGDLITFHDNEYLSMEGVPITDRPSIRTDKGSNAHIASS</sequence>
<evidence type="ECO:0000256" key="1">
    <source>
        <dbReference type="SAM" id="MobiDB-lite"/>
    </source>
</evidence>
<gene>
    <name evidence="3" type="ORF">BRAN1462_LOCUS16219</name>
</gene>
<dbReference type="Gene3D" id="2.160.20.10">
    <property type="entry name" value="Single-stranded right-handed beta-helix, Pectin lyase-like"/>
    <property type="match status" value="1"/>
</dbReference>
<protein>
    <recommendedName>
        <fullName evidence="4">Right handed beta helix domain-containing protein</fullName>
    </recommendedName>
</protein>
<keyword evidence="2" id="KW-0732">Signal</keyword>
<dbReference type="EMBL" id="HBGW01025571">
    <property type="protein sequence ID" value="CAD9542331.1"/>
    <property type="molecule type" value="Transcribed_RNA"/>
</dbReference>
<evidence type="ECO:0000256" key="2">
    <source>
        <dbReference type="SAM" id="SignalP"/>
    </source>
</evidence>
<dbReference type="AlphaFoldDB" id="A0A7S2NIU8"/>
<accession>A0A7S2NIU8</accession>
<dbReference type="InterPro" id="IPR011050">
    <property type="entry name" value="Pectin_lyase_fold/virulence"/>
</dbReference>
<name>A0A7S2NIU8_9DINO</name>
<dbReference type="SUPFAM" id="SSF51126">
    <property type="entry name" value="Pectin lyase-like"/>
    <property type="match status" value="1"/>
</dbReference>
<reference evidence="3" key="1">
    <citation type="submission" date="2021-01" db="EMBL/GenBank/DDBJ databases">
        <authorList>
            <person name="Corre E."/>
            <person name="Pelletier E."/>
            <person name="Niang G."/>
            <person name="Scheremetjew M."/>
            <person name="Finn R."/>
            <person name="Kale V."/>
            <person name="Holt S."/>
            <person name="Cochrane G."/>
            <person name="Meng A."/>
            <person name="Brown T."/>
            <person name="Cohen L."/>
        </authorList>
    </citation>
    <scope>NUCLEOTIDE SEQUENCE</scope>
    <source>
        <strain evidence="3">RCC3387</strain>
    </source>
</reference>
<feature type="signal peptide" evidence="2">
    <location>
        <begin position="1"/>
        <end position="22"/>
    </location>
</feature>
<feature type="region of interest" description="Disordered" evidence="1">
    <location>
        <begin position="92"/>
        <end position="114"/>
    </location>
</feature>
<evidence type="ECO:0008006" key="4">
    <source>
        <dbReference type="Google" id="ProtNLM"/>
    </source>
</evidence>